<evidence type="ECO:0000313" key="1">
    <source>
        <dbReference type="EMBL" id="SDZ95312.1"/>
    </source>
</evidence>
<protein>
    <submittedName>
        <fullName evidence="1">Uncharacterized protein</fullName>
    </submittedName>
</protein>
<accession>A0A1H3X9L6</accession>
<reference evidence="1 2" key="1">
    <citation type="submission" date="2016-10" db="EMBL/GenBank/DDBJ databases">
        <authorList>
            <person name="de Groot N.N."/>
        </authorList>
    </citation>
    <scope>NUCLEOTIDE SEQUENCE [LARGE SCALE GENOMIC DNA]</scope>
    <source>
        <strain evidence="1 2">Vu-144</strain>
    </source>
</reference>
<dbReference type="Proteomes" id="UP000199041">
    <property type="component" value="Unassembled WGS sequence"/>
</dbReference>
<gene>
    <name evidence="1" type="ORF">SAMN05192529_1053</name>
</gene>
<name>A0A1H3X9L6_9BACT</name>
<dbReference type="STRING" id="551991.SAMN05192529_1053"/>
<proteinExistence type="predicted"/>
<dbReference type="RefSeq" id="WP_091394809.1">
    <property type="nucleotide sequence ID" value="NZ_FNQY01000005.1"/>
</dbReference>
<dbReference type="Pfam" id="PF20311">
    <property type="entry name" value="DUF6607"/>
    <property type="match status" value="1"/>
</dbReference>
<evidence type="ECO:0000313" key="2">
    <source>
        <dbReference type="Proteomes" id="UP000199041"/>
    </source>
</evidence>
<dbReference type="EMBL" id="FNQY01000005">
    <property type="protein sequence ID" value="SDZ95312.1"/>
    <property type="molecule type" value="Genomic_DNA"/>
</dbReference>
<keyword evidence="2" id="KW-1185">Reference proteome</keyword>
<dbReference type="AlphaFoldDB" id="A0A1H3X9L6"/>
<dbReference type="OrthoDB" id="8564954at2"/>
<dbReference type="InterPro" id="IPR046715">
    <property type="entry name" value="DUF6607"/>
</dbReference>
<organism evidence="1 2">
    <name type="scientific">Arachidicoccus rhizosphaerae</name>
    <dbReference type="NCBI Taxonomy" id="551991"/>
    <lineage>
        <taxon>Bacteria</taxon>
        <taxon>Pseudomonadati</taxon>
        <taxon>Bacteroidota</taxon>
        <taxon>Chitinophagia</taxon>
        <taxon>Chitinophagales</taxon>
        <taxon>Chitinophagaceae</taxon>
        <taxon>Arachidicoccus</taxon>
    </lineage>
</organism>
<sequence length="312" mass="36149">MGISKKILPLLMAVPMGISLGHAQSALDKSSIDKLCGCFAVTFNYAETFTNDTNNTFKSHPRDNRPVTEYELPIIKTPKKVVIQHILVVPGGTIIKHWREDWDFEKNVRWEYVKDQTWKKVKVSPKDVKDTWTQSVWEVTDAPRYMGAGKWVNLNDQTFWLNTTDAPLPRREYTTRKDYNVMNRTNRLVVSDQGYIHEQDNKKIIRKDNTSDSTLAEEKGYNDYVRLPDGECDAAKTFWSGYKADFWADVRGNWDEILDKADFVQLKGKVDGKRLYESLDDLENAQTKAEPKDRKAAIRRLMDKYVVILDTL</sequence>